<dbReference type="OMA" id="EANRYTT"/>
<name>W6UPQ5_ECHGR</name>
<dbReference type="GeneID" id="36340535"/>
<dbReference type="SUPFAM" id="SSF55194">
    <property type="entry name" value="Ribosome recycling factor, RRF"/>
    <property type="match status" value="1"/>
</dbReference>
<dbReference type="EMBL" id="APAU02000032">
    <property type="protein sequence ID" value="EUB60262.1"/>
    <property type="molecule type" value="Genomic_DNA"/>
</dbReference>
<evidence type="ECO:0000313" key="4">
    <source>
        <dbReference type="Proteomes" id="UP000019149"/>
    </source>
</evidence>
<sequence>MVLTLLKAPFRILFNNILANFVPRRLLHSVLPRRAIRPWGLLEANRYTTLHQPIPSERVQLGEVATIISQTSVQSPGIQPTSQILVDLSGRPDLAVVAKAAISQFLSEDTELPLSNRARTNPCSDLIQDVNQTQFTVRLRTFVTGDVRSELTRKGRDMLHRTKKEMDRIYQKFSKSIATMKSLPEDDKRAANEYLKIVVKGQHAAAEKIWKAKEEELLN</sequence>
<dbReference type="OrthoDB" id="6270239at2759"/>
<evidence type="ECO:0000256" key="2">
    <source>
        <dbReference type="ARBA" id="ARBA00033107"/>
    </source>
</evidence>
<dbReference type="RefSeq" id="XP_024351458.1">
    <property type="nucleotide sequence ID" value="XM_024494069.1"/>
</dbReference>
<dbReference type="InterPro" id="IPR036191">
    <property type="entry name" value="RRF_sf"/>
</dbReference>
<evidence type="ECO:0000313" key="3">
    <source>
        <dbReference type="EMBL" id="EUB60262.1"/>
    </source>
</evidence>
<dbReference type="AlphaFoldDB" id="W6UPQ5"/>
<comment type="caution">
    <text evidence="3">The sequence shown here is derived from an EMBL/GenBank/DDBJ whole genome shotgun (WGS) entry which is preliminary data.</text>
</comment>
<evidence type="ECO:0000256" key="1">
    <source>
        <dbReference type="ARBA" id="ARBA00020581"/>
    </source>
</evidence>
<protein>
    <recommendedName>
        <fullName evidence="1">Ribosome-recycling factor, mitochondrial</fullName>
    </recommendedName>
    <alternativeName>
        <fullName evidence="2">Ribosome-releasing factor, mitochondrial</fullName>
    </alternativeName>
</protein>
<dbReference type="CTD" id="36340535"/>
<dbReference type="Proteomes" id="UP000019149">
    <property type="component" value="Unassembled WGS sequence"/>
</dbReference>
<keyword evidence="4" id="KW-1185">Reference proteome</keyword>
<reference evidence="3 4" key="1">
    <citation type="journal article" date="2013" name="Nat. Genet.">
        <title>The genome of the hydatid tapeworm Echinococcus granulosus.</title>
        <authorList>
            <person name="Zheng H."/>
            <person name="Zhang W."/>
            <person name="Zhang L."/>
            <person name="Zhang Z."/>
            <person name="Li J."/>
            <person name="Lu G."/>
            <person name="Zhu Y."/>
            <person name="Wang Y."/>
            <person name="Huang Y."/>
            <person name="Liu J."/>
            <person name="Kang H."/>
            <person name="Chen J."/>
            <person name="Wang L."/>
            <person name="Chen A."/>
            <person name="Yu S."/>
            <person name="Gao Z."/>
            <person name="Jin L."/>
            <person name="Gu W."/>
            <person name="Wang Z."/>
            <person name="Zhao L."/>
            <person name="Shi B."/>
            <person name="Wen H."/>
            <person name="Lin R."/>
            <person name="Jones M.K."/>
            <person name="Brejova B."/>
            <person name="Vinar T."/>
            <person name="Zhao G."/>
            <person name="McManus D.P."/>
            <person name="Chen Z."/>
            <person name="Zhou Y."/>
            <person name="Wang S."/>
        </authorList>
    </citation>
    <scope>NUCLEOTIDE SEQUENCE [LARGE SCALE GENOMIC DNA]</scope>
</reference>
<proteinExistence type="predicted"/>
<gene>
    <name evidence="3" type="ORF">EGR_04820</name>
</gene>
<dbReference type="KEGG" id="egl:EGR_04820"/>
<accession>W6UPQ5</accession>
<organism evidence="3 4">
    <name type="scientific">Echinococcus granulosus</name>
    <name type="common">Hydatid tapeworm</name>
    <dbReference type="NCBI Taxonomy" id="6210"/>
    <lineage>
        <taxon>Eukaryota</taxon>
        <taxon>Metazoa</taxon>
        <taxon>Spiralia</taxon>
        <taxon>Lophotrochozoa</taxon>
        <taxon>Platyhelminthes</taxon>
        <taxon>Cestoda</taxon>
        <taxon>Eucestoda</taxon>
        <taxon>Cyclophyllidea</taxon>
        <taxon>Taeniidae</taxon>
        <taxon>Echinococcus</taxon>
        <taxon>Echinococcus granulosus group</taxon>
    </lineage>
</organism>
<dbReference type="Gene3D" id="1.10.132.20">
    <property type="entry name" value="Ribosome-recycling factor"/>
    <property type="match status" value="1"/>
</dbReference>